<dbReference type="Proteomes" id="UP000825935">
    <property type="component" value="Chromosome 3"/>
</dbReference>
<organism evidence="5 6">
    <name type="scientific">Ceratopteris richardii</name>
    <name type="common">Triangle waterfern</name>
    <dbReference type="NCBI Taxonomy" id="49495"/>
    <lineage>
        <taxon>Eukaryota</taxon>
        <taxon>Viridiplantae</taxon>
        <taxon>Streptophyta</taxon>
        <taxon>Embryophyta</taxon>
        <taxon>Tracheophyta</taxon>
        <taxon>Polypodiopsida</taxon>
        <taxon>Polypodiidae</taxon>
        <taxon>Polypodiales</taxon>
        <taxon>Pteridineae</taxon>
        <taxon>Pteridaceae</taxon>
        <taxon>Parkerioideae</taxon>
        <taxon>Ceratopteris</taxon>
    </lineage>
</organism>
<dbReference type="SUPFAM" id="SSF101941">
    <property type="entry name" value="NAC domain"/>
    <property type="match status" value="2"/>
</dbReference>
<dbReference type="PROSITE" id="PS51005">
    <property type="entry name" value="NAC"/>
    <property type="match status" value="1"/>
</dbReference>
<dbReference type="EMBL" id="CM035408">
    <property type="protein sequence ID" value="KAH7442480.1"/>
    <property type="molecule type" value="Genomic_DNA"/>
</dbReference>
<gene>
    <name evidence="5" type="ORF">KP509_03G091000</name>
</gene>
<evidence type="ECO:0000259" key="4">
    <source>
        <dbReference type="PROSITE" id="PS51005"/>
    </source>
</evidence>
<evidence type="ECO:0000256" key="1">
    <source>
        <dbReference type="ARBA" id="ARBA00023015"/>
    </source>
</evidence>
<dbReference type="AlphaFoldDB" id="A0A8T2V5J9"/>
<keyword evidence="6" id="KW-1185">Reference proteome</keyword>
<dbReference type="Pfam" id="PF02365">
    <property type="entry name" value="NAM"/>
    <property type="match status" value="1"/>
</dbReference>
<feature type="domain" description="NAC" evidence="4">
    <location>
        <begin position="95"/>
        <end position="307"/>
    </location>
</feature>
<proteinExistence type="predicted"/>
<name>A0A8T2V5J9_CERRI</name>
<accession>A0A8T2V5J9</accession>
<evidence type="ECO:0000256" key="2">
    <source>
        <dbReference type="ARBA" id="ARBA00023163"/>
    </source>
</evidence>
<dbReference type="Gene3D" id="2.170.150.80">
    <property type="entry name" value="NAC domain"/>
    <property type="match status" value="1"/>
</dbReference>
<sequence length="320" mass="35475">MRRAADANVDDTLEVQETVVSTTHGSYIDAALFSEAISSREGDEDGAAATPAQNDKSRHITLASLDCSNSIGSFASLAIFHGQKPPSTLQIVPSLPPGFRFQPTDEELIGYYLMRKVNGMPIPARLIPDVELYSFDPWELPSLSSTAEYLHSSHDTSTVPQWYFFTYCDLKYSNGFRSNRSTRSGYWKATGRDRPVLRTYFPSTSIITTPSLHSDVLEVSWPAPSPDLITPCIAAPLDRKAATHHGFKKTLVFYHGKPPRGTRMPWVMHEFYLCSSTSSSSSSSSASSSVPQRNLCNKIVLCRIVRKETHADQDCALQQD</sequence>
<keyword evidence="2" id="KW-0804">Transcription</keyword>
<evidence type="ECO:0000256" key="3">
    <source>
        <dbReference type="ARBA" id="ARBA00023242"/>
    </source>
</evidence>
<keyword evidence="3" id="KW-0539">Nucleus</keyword>
<dbReference type="OrthoDB" id="730183at2759"/>
<comment type="caution">
    <text evidence="5">The sequence shown here is derived from an EMBL/GenBank/DDBJ whole genome shotgun (WGS) entry which is preliminary data.</text>
</comment>
<protein>
    <recommendedName>
        <fullName evidence="4">NAC domain-containing protein</fullName>
    </recommendedName>
</protein>
<dbReference type="GO" id="GO:0006355">
    <property type="term" value="P:regulation of DNA-templated transcription"/>
    <property type="evidence" value="ECO:0007669"/>
    <property type="project" value="InterPro"/>
</dbReference>
<evidence type="ECO:0000313" key="5">
    <source>
        <dbReference type="EMBL" id="KAH7442480.1"/>
    </source>
</evidence>
<keyword evidence="1" id="KW-0805">Transcription regulation</keyword>
<dbReference type="InterPro" id="IPR036093">
    <property type="entry name" value="NAC_dom_sf"/>
</dbReference>
<evidence type="ECO:0000313" key="6">
    <source>
        <dbReference type="Proteomes" id="UP000825935"/>
    </source>
</evidence>
<dbReference type="GO" id="GO:0003677">
    <property type="term" value="F:DNA binding"/>
    <property type="evidence" value="ECO:0007669"/>
    <property type="project" value="InterPro"/>
</dbReference>
<reference evidence="5" key="1">
    <citation type="submission" date="2021-08" db="EMBL/GenBank/DDBJ databases">
        <title>WGS assembly of Ceratopteris richardii.</title>
        <authorList>
            <person name="Marchant D.B."/>
            <person name="Chen G."/>
            <person name="Jenkins J."/>
            <person name="Shu S."/>
            <person name="Leebens-Mack J."/>
            <person name="Grimwood J."/>
            <person name="Schmutz J."/>
            <person name="Soltis P."/>
            <person name="Soltis D."/>
            <person name="Chen Z.-H."/>
        </authorList>
    </citation>
    <scope>NUCLEOTIDE SEQUENCE</scope>
    <source>
        <strain evidence="5">Whitten #5841</strain>
        <tissue evidence="5">Leaf</tissue>
    </source>
</reference>
<dbReference type="PANTHER" id="PTHR31744">
    <property type="entry name" value="PROTEIN CUP-SHAPED COTYLEDON 2-RELATED"/>
    <property type="match status" value="1"/>
</dbReference>
<dbReference type="InterPro" id="IPR003441">
    <property type="entry name" value="NAC-dom"/>
</dbReference>